<name>A0A382VPJ1_9ZZZZ</name>
<dbReference type="PANTHER" id="PTHR43857:SF1">
    <property type="entry name" value="YJGH FAMILY PROTEIN"/>
    <property type="match status" value="1"/>
</dbReference>
<feature type="non-terminal residue" evidence="1">
    <location>
        <position position="142"/>
    </location>
</feature>
<organism evidence="1">
    <name type="scientific">marine metagenome</name>
    <dbReference type="NCBI Taxonomy" id="408172"/>
    <lineage>
        <taxon>unclassified sequences</taxon>
        <taxon>metagenomes</taxon>
        <taxon>ecological metagenomes</taxon>
    </lineage>
</organism>
<dbReference type="AlphaFoldDB" id="A0A382VPJ1"/>
<sequence length="142" mass="15736">MTTRWSTPVMSCFRIPAAEVRWQWLDARRTKMERKNIQSGGEFENAFGYCRAVRVGDQVHVAGTCAQPPHENGDAYEQAKGALGIIGKALQEADTSFEHVVRTVVYITDTKHAGGVTRAHSETFDKIRPASTMVVVAELLKS</sequence>
<dbReference type="PANTHER" id="PTHR43857">
    <property type="entry name" value="BLR7761 PROTEIN"/>
    <property type="match status" value="1"/>
</dbReference>
<dbReference type="SUPFAM" id="SSF55298">
    <property type="entry name" value="YjgF-like"/>
    <property type="match status" value="1"/>
</dbReference>
<gene>
    <name evidence="1" type="ORF">METZ01_LOCUS400662</name>
</gene>
<dbReference type="Pfam" id="PF01042">
    <property type="entry name" value="Ribonuc_L-PSP"/>
    <property type="match status" value="1"/>
</dbReference>
<accession>A0A382VPJ1</accession>
<dbReference type="EMBL" id="UINC01153216">
    <property type="protein sequence ID" value="SVD47808.1"/>
    <property type="molecule type" value="Genomic_DNA"/>
</dbReference>
<dbReference type="InterPro" id="IPR035959">
    <property type="entry name" value="RutC-like_sf"/>
</dbReference>
<reference evidence="1" key="1">
    <citation type="submission" date="2018-05" db="EMBL/GenBank/DDBJ databases">
        <authorList>
            <person name="Lanie J.A."/>
            <person name="Ng W.-L."/>
            <person name="Kazmierczak K.M."/>
            <person name="Andrzejewski T.M."/>
            <person name="Davidsen T.M."/>
            <person name="Wayne K.J."/>
            <person name="Tettelin H."/>
            <person name="Glass J.I."/>
            <person name="Rusch D."/>
            <person name="Podicherti R."/>
            <person name="Tsui H.-C.T."/>
            <person name="Winkler M.E."/>
        </authorList>
    </citation>
    <scope>NUCLEOTIDE SEQUENCE</scope>
</reference>
<protein>
    <submittedName>
        <fullName evidence="1">Uncharacterized protein</fullName>
    </submittedName>
</protein>
<evidence type="ECO:0000313" key="1">
    <source>
        <dbReference type="EMBL" id="SVD47808.1"/>
    </source>
</evidence>
<dbReference type="InterPro" id="IPR006175">
    <property type="entry name" value="YjgF/YER057c/UK114"/>
</dbReference>
<proteinExistence type="predicted"/>
<dbReference type="Gene3D" id="3.30.1330.40">
    <property type="entry name" value="RutC-like"/>
    <property type="match status" value="1"/>
</dbReference>